<dbReference type="HAMAP" id="MF_00238">
    <property type="entry name" value="Cytidyl_kinase_type1"/>
    <property type="match status" value="1"/>
</dbReference>
<dbReference type="PANTHER" id="PTHR21299">
    <property type="entry name" value="CYTIDYLATE KINASE/PANTOATE-BETA-ALANINE LIGASE"/>
    <property type="match status" value="1"/>
</dbReference>
<protein>
    <recommendedName>
        <fullName evidence="8">Cytidylate kinase</fullName>
        <shortName evidence="8">CK</shortName>
        <ecNumber evidence="8">2.7.4.25</ecNumber>
    </recommendedName>
    <alternativeName>
        <fullName evidence="8">Cytidine monophosphate kinase</fullName>
        <shortName evidence="8">CMP kinase</shortName>
    </alternativeName>
</protein>
<evidence type="ECO:0000313" key="10">
    <source>
        <dbReference type="EMBL" id="TLS53073.1"/>
    </source>
</evidence>
<evidence type="ECO:0000313" key="11">
    <source>
        <dbReference type="Proteomes" id="UP000309676"/>
    </source>
</evidence>
<dbReference type="AlphaFoldDB" id="A0A5R9GJK3"/>
<proteinExistence type="inferred from homology"/>
<dbReference type="EC" id="2.7.4.25" evidence="8"/>
<dbReference type="GO" id="GO:0015949">
    <property type="term" value="P:nucleobase-containing small molecule interconversion"/>
    <property type="evidence" value="ECO:0007669"/>
    <property type="project" value="TreeGrafter"/>
</dbReference>
<comment type="similarity">
    <text evidence="1 8">Belongs to the cytidylate kinase family. Type 1 subfamily.</text>
</comment>
<keyword evidence="11" id="KW-1185">Reference proteome</keyword>
<reference evidence="10 11" key="1">
    <citation type="submission" date="2019-05" db="EMBL/GenBank/DDBJ databases">
        <authorList>
            <person name="Narsing Rao M.P."/>
            <person name="Li W.J."/>
        </authorList>
    </citation>
    <scope>NUCLEOTIDE SEQUENCE [LARGE SCALE GENOMIC DNA]</scope>
    <source>
        <strain evidence="10 11">SYSU_K30003</strain>
    </source>
</reference>
<evidence type="ECO:0000256" key="8">
    <source>
        <dbReference type="HAMAP-Rule" id="MF_00238"/>
    </source>
</evidence>
<evidence type="ECO:0000259" key="9">
    <source>
        <dbReference type="Pfam" id="PF02224"/>
    </source>
</evidence>
<evidence type="ECO:0000256" key="6">
    <source>
        <dbReference type="ARBA" id="ARBA00047615"/>
    </source>
</evidence>
<gene>
    <name evidence="8" type="primary">cmk</name>
    <name evidence="10" type="ORF">FE782_06810</name>
</gene>
<comment type="caution">
    <text evidence="10">The sequence shown here is derived from an EMBL/GenBank/DDBJ whole genome shotgun (WGS) entry which is preliminary data.</text>
</comment>
<dbReference type="RefSeq" id="WP_138193314.1">
    <property type="nucleotide sequence ID" value="NZ_VCIW01000003.1"/>
</dbReference>
<organism evidence="10 11">
    <name type="scientific">Paenibacillus antri</name>
    <dbReference type="NCBI Taxonomy" id="2582848"/>
    <lineage>
        <taxon>Bacteria</taxon>
        <taxon>Bacillati</taxon>
        <taxon>Bacillota</taxon>
        <taxon>Bacilli</taxon>
        <taxon>Bacillales</taxon>
        <taxon>Paenibacillaceae</taxon>
        <taxon>Paenibacillus</taxon>
    </lineage>
</organism>
<dbReference type="NCBIfam" id="TIGR00017">
    <property type="entry name" value="cmk"/>
    <property type="match status" value="1"/>
</dbReference>
<dbReference type="PANTHER" id="PTHR21299:SF2">
    <property type="entry name" value="CYTIDYLATE KINASE"/>
    <property type="match status" value="1"/>
</dbReference>
<keyword evidence="4 8" id="KW-0418">Kinase</keyword>
<dbReference type="GO" id="GO:0036430">
    <property type="term" value="F:CMP kinase activity"/>
    <property type="evidence" value="ECO:0007669"/>
    <property type="project" value="RHEA"/>
</dbReference>
<dbReference type="Pfam" id="PF02224">
    <property type="entry name" value="Cytidylate_kin"/>
    <property type="match status" value="1"/>
</dbReference>
<dbReference type="EMBL" id="VCIW01000003">
    <property type="protein sequence ID" value="TLS53073.1"/>
    <property type="molecule type" value="Genomic_DNA"/>
</dbReference>
<keyword evidence="2 8" id="KW-0808">Transferase</keyword>
<keyword evidence="5 8" id="KW-0067">ATP-binding</keyword>
<evidence type="ECO:0000256" key="1">
    <source>
        <dbReference type="ARBA" id="ARBA00009427"/>
    </source>
</evidence>
<evidence type="ECO:0000256" key="5">
    <source>
        <dbReference type="ARBA" id="ARBA00022840"/>
    </source>
</evidence>
<evidence type="ECO:0000256" key="4">
    <source>
        <dbReference type="ARBA" id="ARBA00022777"/>
    </source>
</evidence>
<dbReference type="GO" id="GO:0036431">
    <property type="term" value="F:dCMP kinase activity"/>
    <property type="evidence" value="ECO:0007669"/>
    <property type="project" value="InterPro"/>
</dbReference>
<dbReference type="InterPro" id="IPR011994">
    <property type="entry name" value="Cytidylate_kinase_dom"/>
</dbReference>
<evidence type="ECO:0000256" key="2">
    <source>
        <dbReference type="ARBA" id="ARBA00022679"/>
    </source>
</evidence>
<keyword evidence="3 8" id="KW-0547">Nucleotide-binding</keyword>
<dbReference type="OrthoDB" id="9807434at2"/>
<dbReference type="SUPFAM" id="SSF52540">
    <property type="entry name" value="P-loop containing nucleoside triphosphate hydrolases"/>
    <property type="match status" value="1"/>
</dbReference>
<dbReference type="CDD" id="cd02020">
    <property type="entry name" value="CMPK"/>
    <property type="match status" value="1"/>
</dbReference>
<dbReference type="InterPro" id="IPR027417">
    <property type="entry name" value="P-loop_NTPase"/>
</dbReference>
<keyword evidence="8" id="KW-0963">Cytoplasm</keyword>
<evidence type="ECO:0000256" key="3">
    <source>
        <dbReference type="ARBA" id="ARBA00022741"/>
    </source>
</evidence>
<dbReference type="GO" id="GO:0005829">
    <property type="term" value="C:cytosol"/>
    <property type="evidence" value="ECO:0007669"/>
    <property type="project" value="TreeGrafter"/>
</dbReference>
<feature type="binding site" evidence="8">
    <location>
        <begin position="15"/>
        <end position="23"/>
    </location>
    <ligand>
        <name>ATP</name>
        <dbReference type="ChEBI" id="CHEBI:30616"/>
    </ligand>
</feature>
<dbReference type="GO" id="GO:0006220">
    <property type="term" value="P:pyrimidine nucleotide metabolic process"/>
    <property type="evidence" value="ECO:0007669"/>
    <property type="project" value="UniProtKB-UniRule"/>
</dbReference>
<accession>A0A5R9GJK3</accession>
<dbReference type="GO" id="GO:0005524">
    <property type="term" value="F:ATP binding"/>
    <property type="evidence" value="ECO:0007669"/>
    <property type="project" value="UniProtKB-UniRule"/>
</dbReference>
<dbReference type="Proteomes" id="UP000309676">
    <property type="component" value="Unassembled WGS sequence"/>
</dbReference>
<comment type="catalytic activity">
    <reaction evidence="7 8">
        <text>CMP + ATP = CDP + ADP</text>
        <dbReference type="Rhea" id="RHEA:11600"/>
        <dbReference type="ChEBI" id="CHEBI:30616"/>
        <dbReference type="ChEBI" id="CHEBI:58069"/>
        <dbReference type="ChEBI" id="CHEBI:60377"/>
        <dbReference type="ChEBI" id="CHEBI:456216"/>
        <dbReference type="EC" id="2.7.4.25"/>
    </reaction>
</comment>
<name>A0A5R9GJK3_9BACL</name>
<evidence type="ECO:0000256" key="7">
    <source>
        <dbReference type="ARBA" id="ARBA00048478"/>
    </source>
</evidence>
<dbReference type="InterPro" id="IPR003136">
    <property type="entry name" value="Cytidylate_kin"/>
</dbReference>
<feature type="domain" description="Cytidylate kinase" evidence="9">
    <location>
        <begin position="11"/>
        <end position="224"/>
    </location>
</feature>
<sequence>MNWPPTAKINVAIDGPAGAGKSTVARKVAETLGYIYVDTGAMYRTVTLKALREGADLDDAKALAGLAERTDIRLVPEPGGQKVIMDGEDVTEPIRTKEVTSFVSKVAAVPDIRNVLVRLQRDIADRRGVVMDGRDIGTNVLPDAEVKVFMTASVRIRAERRWLELKEKDPEATVEGLMEAIAARDKSDSERATSPLKQADDAVLLDTSHLTADEAAERIVRLCRQALEV</sequence>
<comment type="catalytic activity">
    <reaction evidence="6 8">
        <text>dCMP + ATP = dCDP + ADP</text>
        <dbReference type="Rhea" id="RHEA:25094"/>
        <dbReference type="ChEBI" id="CHEBI:30616"/>
        <dbReference type="ChEBI" id="CHEBI:57566"/>
        <dbReference type="ChEBI" id="CHEBI:58593"/>
        <dbReference type="ChEBI" id="CHEBI:456216"/>
        <dbReference type="EC" id="2.7.4.25"/>
    </reaction>
</comment>
<dbReference type="Gene3D" id="3.40.50.300">
    <property type="entry name" value="P-loop containing nucleotide triphosphate hydrolases"/>
    <property type="match status" value="1"/>
</dbReference>
<comment type="subcellular location">
    <subcellularLocation>
        <location evidence="8">Cytoplasm</location>
    </subcellularLocation>
</comment>